<dbReference type="OrthoDB" id="6507260at2759"/>
<proteinExistence type="predicted"/>
<name>A0A9P0C4L4_9NEOP</name>
<dbReference type="EMBL" id="OU893345">
    <property type="protein sequence ID" value="CAH0750349.1"/>
    <property type="molecule type" value="Genomic_DNA"/>
</dbReference>
<evidence type="ECO:0000313" key="4">
    <source>
        <dbReference type="Proteomes" id="UP001153714"/>
    </source>
</evidence>
<feature type="chain" id="PRO_5040271515" evidence="2">
    <location>
        <begin position="20"/>
        <end position="553"/>
    </location>
</feature>
<keyword evidence="4" id="KW-1185">Reference proteome</keyword>
<evidence type="ECO:0000256" key="1">
    <source>
        <dbReference type="SAM" id="MobiDB-lite"/>
    </source>
</evidence>
<reference evidence="3" key="1">
    <citation type="submission" date="2021-12" db="EMBL/GenBank/DDBJ databases">
        <authorList>
            <person name="King R."/>
        </authorList>
    </citation>
    <scope>NUCLEOTIDE SEQUENCE</scope>
</reference>
<dbReference type="Gene3D" id="6.10.250.1010">
    <property type="match status" value="1"/>
</dbReference>
<organism evidence="3 4">
    <name type="scientific">Diatraea saccharalis</name>
    <name type="common">sugarcane borer</name>
    <dbReference type="NCBI Taxonomy" id="40085"/>
    <lineage>
        <taxon>Eukaryota</taxon>
        <taxon>Metazoa</taxon>
        <taxon>Ecdysozoa</taxon>
        <taxon>Arthropoda</taxon>
        <taxon>Hexapoda</taxon>
        <taxon>Insecta</taxon>
        <taxon>Pterygota</taxon>
        <taxon>Neoptera</taxon>
        <taxon>Endopterygota</taxon>
        <taxon>Lepidoptera</taxon>
        <taxon>Glossata</taxon>
        <taxon>Ditrysia</taxon>
        <taxon>Pyraloidea</taxon>
        <taxon>Crambidae</taxon>
        <taxon>Crambinae</taxon>
        <taxon>Diatraea</taxon>
    </lineage>
</organism>
<feature type="region of interest" description="Disordered" evidence="1">
    <location>
        <begin position="307"/>
        <end position="339"/>
    </location>
</feature>
<reference evidence="3" key="2">
    <citation type="submission" date="2022-10" db="EMBL/GenBank/DDBJ databases">
        <authorList>
            <consortium name="ENA_rothamsted_submissions"/>
            <consortium name="culmorum"/>
            <person name="King R."/>
        </authorList>
    </citation>
    <scope>NUCLEOTIDE SEQUENCE</scope>
</reference>
<evidence type="ECO:0000313" key="3">
    <source>
        <dbReference type="EMBL" id="CAH0750349.1"/>
    </source>
</evidence>
<dbReference type="AlphaFoldDB" id="A0A9P0C4L4"/>
<accession>A0A9P0C4L4</accession>
<evidence type="ECO:0000256" key="2">
    <source>
        <dbReference type="SAM" id="SignalP"/>
    </source>
</evidence>
<dbReference type="Proteomes" id="UP001153714">
    <property type="component" value="Chromosome 14"/>
</dbReference>
<feature type="signal peptide" evidence="2">
    <location>
        <begin position="1"/>
        <end position="19"/>
    </location>
</feature>
<sequence length="553" mass="62352">MISNLWIILMIVQCALVATRPTQTLKGDEATFHRHNYDAQNKPNDEKDEQVISVRITSSIAVGRSNAKLAHKVHSSNVESILNSPESTNLESNKNTYANVENETKTSEIPPKFIGANIEFLKQLNAKKDAQQHNTDQVHPFQMRVEGQFPEYNNNQFDSNAAEKDKIKFENEQPKDSLAEESLQVNSFETSSDILRAVPALQSVEKIRTDRLLKQVGNKMFHHNSEFNTKSNETYDTIAEPSNKSILTITNQNDEIENENIENVPLARSVSHTPSSRNYIQGHKHVSPGERGNSPSLTTVSFNVVHDTPNQSNSFNNEPSNTFVKNNDEPHKLYDPPKVYSEPAKIYSEPAKFYSEPAKIYSEPAKIYSEPAKIYSEPAKIYSEPAKFYSEPASLHLGPDLPNYTPWNNPTQSTAITNTPWQNTALSSLVTSTTPSTFNTLSTRLVNTQHNQLPEKNYEVDEKLSVLTDGRSHGVQETTTEKCKQDNCKVGYVVEGRQYKKYRVEERTPDGFIVGEYGVVRNEDGALRGVRYTADSDASPRLIYDALMKFLQL</sequence>
<keyword evidence="2" id="KW-0732">Signal</keyword>
<feature type="compositionally biased region" description="Basic and acidic residues" evidence="1">
    <location>
        <begin position="326"/>
        <end position="335"/>
    </location>
</feature>
<feature type="compositionally biased region" description="Polar residues" evidence="1">
    <location>
        <begin position="307"/>
        <end position="325"/>
    </location>
</feature>
<protein>
    <submittedName>
        <fullName evidence="3">Uncharacterized protein</fullName>
    </submittedName>
</protein>
<gene>
    <name evidence="3" type="ORF">DIATSA_LOCUS3704</name>
</gene>